<keyword evidence="3" id="KW-1185">Reference proteome</keyword>
<evidence type="ECO:0000256" key="1">
    <source>
        <dbReference type="SAM" id="Phobius"/>
    </source>
</evidence>
<evidence type="ECO:0000256" key="2">
    <source>
        <dbReference type="SAM" id="SignalP"/>
    </source>
</evidence>
<organism evidence="3 4">
    <name type="scientific">Panagrellus redivivus</name>
    <name type="common">Microworm</name>
    <dbReference type="NCBI Taxonomy" id="6233"/>
    <lineage>
        <taxon>Eukaryota</taxon>
        <taxon>Metazoa</taxon>
        <taxon>Ecdysozoa</taxon>
        <taxon>Nematoda</taxon>
        <taxon>Chromadorea</taxon>
        <taxon>Rhabditida</taxon>
        <taxon>Tylenchina</taxon>
        <taxon>Panagrolaimomorpha</taxon>
        <taxon>Panagrolaimoidea</taxon>
        <taxon>Panagrolaimidae</taxon>
        <taxon>Panagrellus</taxon>
    </lineage>
</organism>
<dbReference type="AlphaFoldDB" id="A0A7E4ZW55"/>
<feature type="transmembrane region" description="Helical" evidence="1">
    <location>
        <begin position="43"/>
        <end position="61"/>
    </location>
</feature>
<evidence type="ECO:0000313" key="4">
    <source>
        <dbReference type="WBParaSite" id="Pan_g21182.t1"/>
    </source>
</evidence>
<keyword evidence="1" id="KW-1133">Transmembrane helix</keyword>
<reference evidence="3" key="1">
    <citation type="journal article" date="2013" name="Genetics">
        <title>The draft genome and transcriptome of Panagrellus redivivus are shaped by the harsh demands of a free-living lifestyle.</title>
        <authorList>
            <person name="Srinivasan J."/>
            <person name="Dillman A.R."/>
            <person name="Macchietto M.G."/>
            <person name="Heikkinen L."/>
            <person name="Lakso M."/>
            <person name="Fracchia K.M."/>
            <person name="Antoshechkin I."/>
            <person name="Mortazavi A."/>
            <person name="Wong G."/>
            <person name="Sternberg P.W."/>
        </authorList>
    </citation>
    <scope>NUCLEOTIDE SEQUENCE [LARGE SCALE GENOMIC DNA]</scope>
    <source>
        <strain evidence="3">MT8872</strain>
    </source>
</reference>
<feature type="chain" id="PRO_5028821095" evidence="2">
    <location>
        <begin position="20"/>
        <end position="91"/>
    </location>
</feature>
<protein>
    <submittedName>
        <fullName evidence="4">Late nodulin</fullName>
    </submittedName>
</protein>
<evidence type="ECO:0000313" key="3">
    <source>
        <dbReference type="Proteomes" id="UP000492821"/>
    </source>
</evidence>
<accession>A0A7E4ZW55</accession>
<name>A0A7E4ZW55_PANRE</name>
<keyword evidence="1" id="KW-0812">Transmembrane</keyword>
<sequence>MRILILLLLILAICNIVVSEWPCVDDGYEGRKCDDAIKMHFSIPLFYILAILASCFTYIAGLKPMYCYGPFGFKDCIDGQVCIRGECVYVG</sequence>
<keyword evidence="2" id="KW-0732">Signal</keyword>
<reference evidence="4" key="2">
    <citation type="submission" date="2020-10" db="UniProtKB">
        <authorList>
            <consortium name="WormBaseParasite"/>
        </authorList>
    </citation>
    <scope>IDENTIFICATION</scope>
</reference>
<dbReference type="WBParaSite" id="Pan_g21182.t1">
    <property type="protein sequence ID" value="Pan_g21182.t1"/>
    <property type="gene ID" value="Pan_g21182"/>
</dbReference>
<dbReference type="Proteomes" id="UP000492821">
    <property type="component" value="Unassembled WGS sequence"/>
</dbReference>
<keyword evidence="1" id="KW-0472">Membrane</keyword>
<feature type="signal peptide" evidence="2">
    <location>
        <begin position="1"/>
        <end position="19"/>
    </location>
</feature>
<proteinExistence type="predicted"/>